<feature type="domain" description="Fibrinogen C-terminal" evidence="6">
    <location>
        <begin position="51"/>
        <end position="263"/>
    </location>
</feature>
<dbReference type="Pfam" id="PF00147">
    <property type="entry name" value="Fibrinogen_C"/>
    <property type="match status" value="1"/>
</dbReference>
<dbReference type="GO" id="GO:0070527">
    <property type="term" value="P:platelet aggregation"/>
    <property type="evidence" value="ECO:0007669"/>
    <property type="project" value="TreeGrafter"/>
</dbReference>
<keyword evidence="8" id="KW-1185">Reference proteome</keyword>
<dbReference type="SUPFAM" id="SSF56496">
    <property type="entry name" value="Fibrinogen C-terminal domain-like"/>
    <property type="match status" value="1"/>
</dbReference>
<name>A0AAD1SPF7_PELCU</name>
<accession>A0AAD1SPF7</accession>
<keyword evidence="4" id="KW-0325">Glycoprotein</keyword>
<evidence type="ECO:0000256" key="5">
    <source>
        <dbReference type="SAM" id="SignalP"/>
    </source>
</evidence>
<dbReference type="GO" id="GO:0034116">
    <property type="term" value="P:positive regulation of heterotypic cell-cell adhesion"/>
    <property type="evidence" value="ECO:0007669"/>
    <property type="project" value="TreeGrafter"/>
</dbReference>
<dbReference type="PANTHER" id="PTHR47221:SF5">
    <property type="entry name" value="FIBRINOGEN C-TERMINAL DOMAIN-CONTAINING PROTEIN"/>
    <property type="match status" value="1"/>
</dbReference>
<keyword evidence="5" id="KW-0732">Signal</keyword>
<dbReference type="InterPro" id="IPR036056">
    <property type="entry name" value="Fibrinogen-like_C"/>
</dbReference>
<feature type="signal peptide" evidence="5">
    <location>
        <begin position="1"/>
        <end position="17"/>
    </location>
</feature>
<dbReference type="PROSITE" id="PS51406">
    <property type="entry name" value="FIBRINOGEN_C_2"/>
    <property type="match status" value="1"/>
</dbReference>
<protein>
    <recommendedName>
        <fullName evidence="6">Fibrinogen C-terminal domain-containing protein</fullName>
    </recommendedName>
</protein>
<reference evidence="7" key="1">
    <citation type="submission" date="2022-03" db="EMBL/GenBank/DDBJ databases">
        <authorList>
            <person name="Alioto T."/>
            <person name="Alioto T."/>
            <person name="Gomez Garrido J."/>
        </authorList>
    </citation>
    <scope>NUCLEOTIDE SEQUENCE</scope>
</reference>
<proteinExistence type="predicted"/>
<dbReference type="GO" id="GO:0005201">
    <property type="term" value="F:extracellular matrix structural constituent"/>
    <property type="evidence" value="ECO:0007669"/>
    <property type="project" value="TreeGrafter"/>
</dbReference>
<dbReference type="GO" id="GO:0030674">
    <property type="term" value="F:protein-macromolecule adaptor activity"/>
    <property type="evidence" value="ECO:0007669"/>
    <property type="project" value="TreeGrafter"/>
</dbReference>
<dbReference type="InterPro" id="IPR037579">
    <property type="entry name" value="FIB_ANG-like"/>
</dbReference>
<feature type="chain" id="PRO_5041999662" description="Fibrinogen C-terminal domain-containing protein" evidence="5">
    <location>
        <begin position="18"/>
        <end position="269"/>
    </location>
</feature>
<dbReference type="AlphaFoldDB" id="A0AAD1SPF7"/>
<dbReference type="GO" id="GO:0072377">
    <property type="term" value="P:blood coagulation, common pathway"/>
    <property type="evidence" value="ECO:0007669"/>
    <property type="project" value="TreeGrafter"/>
</dbReference>
<organism evidence="7 8">
    <name type="scientific">Pelobates cultripes</name>
    <name type="common">Western spadefoot toad</name>
    <dbReference type="NCBI Taxonomy" id="61616"/>
    <lineage>
        <taxon>Eukaryota</taxon>
        <taxon>Metazoa</taxon>
        <taxon>Chordata</taxon>
        <taxon>Craniata</taxon>
        <taxon>Vertebrata</taxon>
        <taxon>Euteleostomi</taxon>
        <taxon>Amphibia</taxon>
        <taxon>Batrachia</taxon>
        <taxon>Anura</taxon>
        <taxon>Pelobatoidea</taxon>
        <taxon>Pelobatidae</taxon>
        <taxon>Pelobates</taxon>
    </lineage>
</organism>
<keyword evidence="3" id="KW-1015">Disulfide bond</keyword>
<dbReference type="InterPro" id="IPR002181">
    <property type="entry name" value="Fibrinogen_a/b/g_C_dom"/>
</dbReference>
<sequence>MWVTCTVFALSMFYAAAQEVTNTNRTVALDIENIENVPDVTKIINLKDVYARKVFFARDCDELYQLGYRKNGLYIIRPDNSIMIVVQCYMHDCGGWTVIQKNSFNTEITWSVAWKTYKFTFGNMASDHWLGHYYIHLLTVQKWNKVKIILVDSKNTTRYAEYDSIYVKDEDHGYQLRLGTYSGDAGDSMTSSSLINMHDNMKFSTHDRDNDRSHNKNCADKHGGGWWYDSCYVAQLNKQNGIHWATLCDHNCRKSIIMIAPIQMHCYRV</sequence>
<dbReference type="PANTHER" id="PTHR47221">
    <property type="entry name" value="FIBRINOGEN ALPHA CHAIN"/>
    <property type="match status" value="1"/>
</dbReference>
<dbReference type="EMBL" id="OW240918">
    <property type="protein sequence ID" value="CAH2305094.1"/>
    <property type="molecule type" value="Genomic_DNA"/>
</dbReference>
<evidence type="ECO:0000313" key="8">
    <source>
        <dbReference type="Proteomes" id="UP001295444"/>
    </source>
</evidence>
<dbReference type="Proteomes" id="UP001295444">
    <property type="component" value="Chromosome 07"/>
</dbReference>
<dbReference type="GO" id="GO:0005577">
    <property type="term" value="C:fibrinogen complex"/>
    <property type="evidence" value="ECO:0007669"/>
    <property type="project" value="TreeGrafter"/>
</dbReference>
<dbReference type="SMART" id="SM00186">
    <property type="entry name" value="FBG"/>
    <property type="match status" value="1"/>
</dbReference>
<dbReference type="Gene3D" id="3.90.215.10">
    <property type="entry name" value="Gamma Fibrinogen, chain A, domain 1"/>
    <property type="match status" value="1"/>
</dbReference>
<gene>
    <name evidence="7" type="ORF">PECUL_23A014721</name>
</gene>
<evidence type="ECO:0000259" key="6">
    <source>
        <dbReference type="PROSITE" id="PS51406"/>
    </source>
</evidence>
<dbReference type="GO" id="GO:0042730">
    <property type="term" value="P:fibrinolysis"/>
    <property type="evidence" value="ECO:0007669"/>
    <property type="project" value="TreeGrafter"/>
</dbReference>
<keyword evidence="2" id="KW-0964">Secreted</keyword>
<dbReference type="InterPro" id="IPR014716">
    <property type="entry name" value="Fibrinogen_a/b/g_C_1"/>
</dbReference>
<evidence type="ECO:0000256" key="4">
    <source>
        <dbReference type="ARBA" id="ARBA00023180"/>
    </source>
</evidence>
<evidence type="ECO:0000313" key="7">
    <source>
        <dbReference type="EMBL" id="CAH2305094.1"/>
    </source>
</evidence>
<evidence type="ECO:0000256" key="2">
    <source>
        <dbReference type="ARBA" id="ARBA00022525"/>
    </source>
</evidence>
<comment type="subcellular location">
    <subcellularLocation>
        <location evidence="1">Secreted</location>
    </subcellularLocation>
</comment>
<evidence type="ECO:0000256" key="1">
    <source>
        <dbReference type="ARBA" id="ARBA00004613"/>
    </source>
</evidence>
<evidence type="ECO:0000256" key="3">
    <source>
        <dbReference type="ARBA" id="ARBA00023157"/>
    </source>
</evidence>